<dbReference type="PROSITE" id="PS51462">
    <property type="entry name" value="NUDIX"/>
    <property type="match status" value="1"/>
</dbReference>
<evidence type="ECO:0000256" key="2">
    <source>
        <dbReference type="ARBA" id="ARBA00022801"/>
    </source>
</evidence>
<reference evidence="4 5" key="1">
    <citation type="submission" date="2017-03" db="EMBL/GenBank/DDBJ databases">
        <authorList>
            <person name="Afonso C.L."/>
            <person name="Miller P.J."/>
            <person name="Scott M.A."/>
            <person name="Spackman E."/>
            <person name="Goraichik I."/>
            <person name="Dimitrov K.M."/>
            <person name="Suarez D.L."/>
            <person name="Swayne D.E."/>
        </authorList>
    </citation>
    <scope>NUCLEOTIDE SEQUENCE [LARGE SCALE GENOMIC DNA]</scope>
    <source>
        <strain evidence="4 5">CECT 7971</strain>
    </source>
</reference>
<dbReference type="InterPro" id="IPR000086">
    <property type="entry name" value="NUDIX_hydrolase_dom"/>
</dbReference>
<name>A0A1Y5TJ79_9RHOB</name>
<dbReference type="GO" id="GO:0016787">
    <property type="term" value="F:hydrolase activity"/>
    <property type="evidence" value="ECO:0007669"/>
    <property type="project" value="UniProtKB-KW"/>
</dbReference>
<evidence type="ECO:0000259" key="3">
    <source>
        <dbReference type="PROSITE" id="PS51462"/>
    </source>
</evidence>
<dbReference type="AlphaFoldDB" id="A0A1Y5TJ79"/>
<dbReference type="EMBL" id="FWFW01000014">
    <property type="protein sequence ID" value="SLN65434.1"/>
    <property type="molecule type" value="Genomic_DNA"/>
</dbReference>
<dbReference type="InterPro" id="IPR020084">
    <property type="entry name" value="NUDIX_hydrolase_CS"/>
</dbReference>
<keyword evidence="5" id="KW-1185">Reference proteome</keyword>
<dbReference type="SUPFAM" id="SSF55811">
    <property type="entry name" value="Nudix"/>
    <property type="match status" value="1"/>
</dbReference>
<keyword evidence="2" id="KW-0378">Hydrolase</keyword>
<dbReference type="Gene3D" id="3.90.79.10">
    <property type="entry name" value="Nucleoside Triphosphate Pyrophosphohydrolase"/>
    <property type="match status" value="1"/>
</dbReference>
<dbReference type="InterPro" id="IPR015797">
    <property type="entry name" value="NUDIX_hydrolase-like_dom_sf"/>
</dbReference>
<sequence>MGGTVEFGETAEAAVIREFHEELGVTVEVIGPPVFMENIYTHEGSLGHELIAIFDVKFSDTAYDTKTRIKFQEDSGTICFAEWFSLDTLDQPDRPRLYPDGLKAHRLTAR</sequence>
<feature type="domain" description="Nudix hydrolase" evidence="3">
    <location>
        <begin position="1"/>
        <end position="106"/>
    </location>
</feature>
<dbReference type="PROSITE" id="PS00893">
    <property type="entry name" value="NUDIX_BOX"/>
    <property type="match status" value="1"/>
</dbReference>
<accession>A0A1Y5TJ79</accession>
<dbReference type="RefSeq" id="WP_170842214.1">
    <property type="nucleotide sequence ID" value="NZ_FNZV01000015.1"/>
</dbReference>
<evidence type="ECO:0000256" key="1">
    <source>
        <dbReference type="ARBA" id="ARBA00001946"/>
    </source>
</evidence>
<comment type="cofactor">
    <cofactor evidence="1">
        <name>Mg(2+)</name>
        <dbReference type="ChEBI" id="CHEBI:18420"/>
    </cofactor>
</comment>
<proteinExistence type="predicted"/>
<gene>
    <name evidence="4" type="ORF">PAM7971_03442</name>
</gene>
<evidence type="ECO:0000313" key="4">
    <source>
        <dbReference type="EMBL" id="SLN65434.1"/>
    </source>
</evidence>
<dbReference type="Proteomes" id="UP000193307">
    <property type="component" value="Unassembled WGS sequence"/>
</dbReference>
<dbReference type="Pfam" id="PF00293">
    <property type="entry name" value="NUDIX"/>
    <property type="match status" value="1"/>
</dbReference>
<dbReference type="STRING" id="658057.SAMN04488032_11522"/>
<evidence type="ECO:0000313" key="5">
    <source>
        <dbReference type="Proteomes" id="UP000193307"/>
    </source>
</evidence>
<dbReference type="CDD" id="cd04688">
    <property type="entry name" value="NUDIX_Hydrolase"/>
    <property type="match status" value="1"/>
</dbReference>
<organism evidence="4 5">
    <name type="scientific">Pacificibacter marinus</name>
    <dbReference type="NCBI Taxonomy" id="658057"/>
    <lineage>
        <taxon>Bacteria</taxon>
        <taxon>Pseudomonadati</taxon>
        <taxon>Pseudomonadota</taxon>
        <taxon>Alphaproteobacteria</taxon>
        <taxon>Rhodobacterales</taxon>
        <taxon>Roseobacteraceae</taxon>
        <taxon>Pacificibacter</taxon>
    </lineage>
</organism>
<protein>
    <recommendedName>
        <fullName evidence="3">Nudix hydrolase domain-containing protein</fullName>
    </recommendedName>
</protein>